<evidence type="ECO:0000313" key="10">
    <source>
        <dbReference type="Proteomes" id="UP000191672"/>
    </source>
</evidence>
<evidence type="ECO:0000256" key="6">
    <source>
        <dbReference type="SAM" id="MobiDB-lite"/>
    </source>
</evidence>
<feature type="region of interest" description="Disordered" evidence="6">
    <location>
        <begin position="227"/>
        <end position="265"/>
    </location>
</feature>
<sequence>MAAHHPEQLISALKTFWASEWLWATATASLRLAILMLYIEIFPNHPVFFWTASGVGGLVFLYWVASILTIALLCRPVAYNWDRTIPGVCGDVIKTEYASAGFNMGIDLGVVLLPLPIVWRLHMSSRKKTGVTASFALGVLTAGINLGRIIQTKLCPTDDIIYCARDSSIFVIAEMTAGILVACVPTLGPLMFRGRHVPSARPHDLPTIGSARTRPRRDLAKLDSLLSTLDRSHGEEERNKTWNEMGDTAPTAHAVAGPGHNGGDGGILVTRDLDVHSLNPPTPKLGEAV</sequence>
<evidence type="ECO:0000259" key="8">
    <source>
        <dbReference type="Pfam" id="PF20684"/>
    </source>
</evidence>
<dbReference type="EMBL" id="MDYN01000015">
    <property type="protein sequence ID" value="OQD83699.1"/>
    <property type="molecule type" value="Genomic_DNA"/>
</dbReference>
<keyword evidence="3 7" id="KW-1133">Transmembrane helix</keyword>
<evidence type="ECO:0000256" key="7">
    <source>
        <dbReference type="SAM" id="Phobius"/>
    </source>
</evidence>
<comment type="subcellular location">
    <subcellularLocation>
        <location evidence="1">Membrane</location>
        <topology evidence="1">Multi-pass membrane protein</topology>
    </subcellularLocation>
</comment>
<dbReference type="PANTHER" id="PTHR33048:SF47">
    <property type="entry name" value="INTEGRAL MEMBRANE PROTEIN-RELATED"/>
    <property type="match status" value="1"/>
</dbReference>
<evidence type="ECO:0000256" key="2">
    <source>
        <dbReference type="ARBA" id="ARBA00022692"/>
    </source>
</evidence>
<comment type="similarity">
    <text evidence="5">Belongs to the SAT4 family.</text>
</comment>
<dbReference type="PANTHER" id="PTHR33048">
    <property type="entry name" value="PTH11-LIKE INTEGRAL MEMBRANE PROTEIN (AFU_ORTHOLOGUE AFUA_5G11245)"/>
    <property type="match status" value="1"/>
</dbReference>
<organism evidence="9 10">
    <name type="scientific">Penicillium antarcticum</name>
    <dbReference type="NCBI Taxonomy" id="416450"/>
    <lineage>
        <taxon>Eukaryota</taxon>
        <taxon>Fungi</taxon>
        <taxon>Dikarya</taxon>
        <taxon>Ascomycota</taxon>
        <taxon>Pezizomycotina</taxon>
        <taxon>Eurotiomycetes</taxon>
        <taxon>Eurotiomycetidae</taxon>
        <taxon>Eurotiales</taxon>
        <taxon>Aspergillaceae</taxon>
        <taxon>Penicillium</taxon>
    </lineage>
</organism>
<evidence type="ECO:0000256" key="1">
    <source>
        <dbReference type="ARBA" id="ARBA00004141"/>
    </source>
</evidence>
<feature type="transmembrane region" description="Helical" evidence="7">
    <location>
        <begin position="21"/>
        <end position="41"/>
    </location>
</feature>
<evidence type="ECO:0000256" key="3">
    <source>
        <dbReference type="ARBA" id="ARBA00022989"/>
    </source>
</evidence>
<dbReference type="GO" id="GO:0016020">
    <property type="term" value="C:membrane"/>
    <property type="evidence" value="ECO:0007669"/>
    <property type="project" value="UniProtKB-SubCell"/>
</dbReference>
<evidence type="ECO:0000313" key="9">
    <source>
        <dbReference type="EMBL" id="OQD83699.1"/>
    </source>
</evidence>
<dbReference type="Pfam" id="PF20684">
    <property type="entry name" value="Fung_rhodopsin"/>
    <property type="match status" value="1"/>
</dbReference>
<gene>
    <name evidence="9" type="ORF">PENANT_c015G05251</name>
</gene>
<accession>A0A1V6Q361</accession>
<evidence type="ECO:0000256" key="5">
    <source>
        <dbReference type="ARBA" id="ARBA00038359"/>
    </source>
</evidence>
<evidence type="ECO:0000256" key="4">
    <source>
        <dbReference type="ARBA" id="ARBA00023136"/>
    </source>
</evidence>
<dbReference type="InterPro" id="IPR052337">
    <property type="entry name" value="SAT4-like"/>
</dbReference>
<dbReference type="AlphaFoldDB" id="A0A1V6Q361"/>
<proteinExistence type="inferred from homology"/>
<comment type="caution">
    <text evidence="9">The sequence shown here is derived from an EMBL/GenBank/DDBJ whole genome shotgun (WGS) entry which is preliminary data.</text>
</comment>
<feature type="transmembrane region" description="Helical" evidence="7">
    <location>
        <begin position="130"/>
        <end position="150"/>
    </location>
</feature>
<reference evidence="10" key="1">
    <citation type="journal article" date="2017" name="Nat. Microbiol.">
        <title>Global analysis of biosynthetic gene clusters reveals vast potential of secondary metabolite production in Penicillium species.</title>
        <authorList>
            <person name="Nielsen J.C."/>
            <person name="Grijseels S."/>
            <person name="Prigent S."/>
            <person name="Ji B."/>
            <person name="Dainat J."/>
            <person name="Nielsen K.F."/>
            <person name="Frisvad J.C."/>
            <person name="Workman M."/>
            <person name="Nielsen J."/>
        </authorList>
    </citation>
    <scope>NUCLEOTIDE SEQUENCE [LARGE SCALE GENOMIC DNA]</scope>
    <source>
        <strain evidence="10">IBT 31811</strain>
    </source>
</reference>
<name>A0A1V6Q361_9EURO</name>
<keyword evidence="4 7" id="KW-0472">Membrane</keyword>
<protein>
    <recommendedName>
        <fullName evidence="8">Rhodopsin domain-containing protein</fullName>
    </recommendedName>
</protein>
<dbReference type="Proteomes" id="UP000191672">
    <property type="component" value="Unassembled WGS sequence"/>
</dbReference>
<keyword evidence="10" id="KW-1185">Reference proteome</keyword>
<feature type="transmembrane region" description="Helical" evidence="7">
    <location>
        <begin position="47"/>
        <end position="73"/>
    </location>
</feature>
<feature type="transmembrane region" description="Helical" evidence="7">
    <location>
        <begin position="170"/>
        <end position="192"/>
    </location>
</feature>
<keyword evidence="2 7" id="KW-0812">Transmembrane</keyword>
<dbReference type="InterPro" id="IPR049326">
    <property type="entry name" value="Rhodopsin_dom_fungi"/>
</dbReference>
<feature type="compositionally biased region" description="Basic and acidic residues" evidence="6">
    <location>
        <begin position="230"/>
        <end position="241"/>
    </location>
</feature>
<feature type="domain" description="Rhodopsin" evidence="8">
    <location>
        <begin position="6"/>
        <end position="191"/>
    </location>
</feature>